<dbReference type="EC" id="2.7.2.11" evidence="8"/>
<dbReference type="InterPro" id="IPR041739">
    <property type="entry name" value="G5K_ProB"/>
</dbReference>
<dbReference type="InterPro" id="IPR036393">
    <property type="entry name" value="AceGlu_kinase-like_sf"/>
</dbReference>
<evidence type="ECO:0000256" key="8">
    <source>
        <dbReference type="HAMAP-Rule" id="MF_00456"/>
    </source>
</evidence>
<feature type="binding site" evidence="8">
    <location>
        <position position="13"/>
    </location>
    <ligand>
        <name>ATP</name>
        <dbReference type="ChEBI" id="CHEBI:30616"/>
    </ligand>
</feature>
<feature type="binding site" evidence="8">
    <location>
        <position position="140"/>
    </location>
    <ligand>
        <name>substrate</name>
    </ligand>
</feature>
<reference evidence="10" key="1">
    <citation type="submission" date="2020-10" db="EMBL/GenBank/DDBJ databases">
        <authorList>
            <person name="Gilroy R."/>
        </authorList>
    </citation>
    <scope>NUCLEOTIDE SEQUENCE</scope>
    <source>
        <strain evidence="10">ChiSjej1B19-7085</strain>
    </source>
</reference>
<dbReference type="NCBIfam" id="TIGR01027">
    <property type="entry name" value="proB"/>
    <property type="match status" value="1"/>
</dbReference>
<accession>A0A9D1J026</accession>
<proteinExistence type="inferred from homology"/>
<evidence type="ECO:0000256" key="4">
    <source>
        <dbReference type="ARBA" id="ARBA00022679"/>
    </source>
</evidence>
<name>A0A9D1J026_9FIRM</name>
<dbReference type="AlphaFoldDB" id="A0A9D1J026"/>
<evidence type="ECO:0000256" key="6">
    <source>
        <dbReference type="ARBA" id="ARBA00022777"/>
    </source>
</evidence>
<dbReference type="InterPro" id="IPR001057">
    <property type="entry name" value="Glu/AcGlu_kinase"/>
</dbReference>
<evidence type="ECO:0000313" key="11">
    <source>
        <dbReference type="Proteomes" id="UP000886785"/>
    </source>
</evidence>
<dbReference type="GO" id="GO:0004349">
    <property type="term" value="F:glutamate 5-kinase activity"/>
    <property type="evidence" value="ECO:0007669"/>
    <property type="project" value="UniProtKB-UniRule"/>
</dbReference>
<dbReference type="InterPro" id="IPR005715">
    <property type="entry name" value="Glu_5kinase/COase_Synthase"/>
</dbReference>
<comment type="caution">
    <text evidence="10">The sequence shown here is derived from an EMBL/GenBank/DDBJ whole genome shotgun (WGS) entry which is preliminary data.</text>
</comment>
<organism evidence="10 11">
    <name type="scientific">Candidatus Gallacutalibacter pullicola</name>
    <dbReference type="NCBI Taxonomy" id="2840830"/>
    <lineage>
        <taxon>Bacteria</taxon>
        <taxon>Bacillati</taxon>
        <taxon>Bacillota</taxon>
        <taxon>Clostridia</taxon>
        <taxon>Eubacteriales</taxon>
        <taxon>Candidatus Gallacutalibacter</taxon>
    </lineage>
</organism>
<evidence type="ECO:0000256" key="2">
    <source>
        <dbReference type="ARBA" id="ARBA00022605"/>
    </source>
</evidence>
<dbReference type="HAMAP" id="MF_00456">
    <property type="entry name" value="ProB"/>
    <property type="match status" value="1"/>
</dbReference>
<keyword evidence="5 8" id="KW-0547">Nucleotide-binding</keyword>
<comment type="pathway">
    <text evidence="8">Amino-acid biosynthesis; L-proline biosynthesis; L-glutamate 5-semialdehyde from L-glutamate: step 1/2.</text>
</comment>
<dbReference type="FunFam" id="3.40.1160.10:FF:000018">
    <property type="entry name" value="Glutamate 5-kinase"/>
    <property type="match status" value="1"/>
</dbReference>
<evidence type="ECO:0000256" key="7">
    <source>
        <dbReference type="ARBA" id="ARBA00022840"/>
    </source>
</evidence>
<dbReference type="Proteomes" id="UP000886785">
    <property type="component" value="Unassembled WGS sequence"/>
</dbReference>
<evidence type="ECO:0000313" key="10">
    <source>
        <dbReference type="EMBL" id="HIR56166.1"/>
    </source>
</evidence>
<dbReference type="SUPFAM" id="SSF53633">
    <property type="entry name" value="Carbamate kinase-like"/>
    <property type="match status" value="1"/>
</dbReference>
<evidence type="ECO:0000256" key="5">
    <source>
        <dbReference type="ARBA" id="ARBA00022741"/>
    </source>
</evidence>
<feature type="domain" description="Aspartate/glutamate/uridylate kinase" evidence="9">
    <location>
        <begin position="8"/>
        <end position="241"/>
    </location>
</feature>
<sequence>MSAVTQAKRIVIKVGTSTLTYENGRMNLRRMETLCKVISDLQNGGREIILVTSGAMGVGVGKLGLPSRPEETEKRQAIAAVGQCELMFMYDKLFGEYNQTVAQVLLTADVIESPHSRLNVENTFRELVNMNIIPIVNENDTVAINELAGRHFGDNDTLSATVAGLCDADLLVILTDIDGLYDSNPRENPDAKRIPYVKEIDDTIRGLAGGAGSSRGTGGMRTKIAAAEISVAAGIPCCIVSGTDPHILYRLFDGEQIGTTFAAPSK</sequence>
<dbReference type="PANTHER" id="PTHR43654:SF1">
    <property type="entry name" value="ISOPENTENYL PHOSPHATE KINASE"/>
    <property type="match status" value="1"/>
</dbReference>
<reference evidence="10" key="2">
    <citation type="journal article" date="2021" name="PeerJ">
        <title>Extensive microbial diversity within the chicken gut microbiome revealed by metagenomics and culture.</title>
        <authorList>
            <person name="Gilroy R."/>
            <person name="Ravi A."/>
            <person name="Getino M."/>
            <person name="Pursley I."/>
            <person name="Horton D.L."/>
            <person name="Alikhan N.F."/>
            <person name="Baker D."/>
            <person name="Gharbi K."/>
            <person name="Hall N."/>
            <person name="Watson M."/>
            <person name="Adriaenssens E.M."/>
            <person name="Foster-Nyarko E."/>
            <person name="Jarju S."/>
            <person name="Secka A."/>
            <person name="Antonio M."/>
            <person name="Oren A."/>
            <person name="Chaudhuri R.R."/>
            <person name="La Ragione R."/>
            <person name="Hildebrand F."/>
            <person name="Pallen M.J."/>
        </authorList>
    </citation>
    <scope>NUCLEOTIDE SEQUENCE</scope>
    <source>
        <strain evidence="10">ChiSjej1B19-7085</strain>
    </source>
</reference>
<dbReference type="GO" id="GO:0055129">
    <property type="term" value="P:L-proline biosynthetic process"/>
    <property type="evidence" value="ECO:0007669"/>
    <property type="project" value="UniProtKB-UniRule"/>
</dbReference>
<feature type="binding site" evidence="8">
    <location>
        <position position="155"/>
    </location>
    <ligand>
        <name>substrate</name>
    </ligand>
</feature>
<dbReference type="Gene3D" id="3.40.1160.10">
    <property type="entry name" value="Acetylglutamate kinase-like"/>
    <property type="match status" value="1"/>
</dbReference>
<keyword evidence="2 8" id="KW-0028">Amino-acid biosynthesis</keyword>
<evidence type="ECO:0000256" key="3">
    <source>
        <dbReference type="ARBA" id="ARBA00022650"/>
    </source>
</evidence>
<dbReference type="CDD" id="cd04242">
    <property type="entry name" value="AAK_G5K_ProB"/>
    <property type="match status" value="1"/>
</dbReference>
<gene>
    <name evidence="8 10" type="primary">proB</name>
    <name evidence="10" type="ORF">IAA54_00700</name>
</gene>
<dbReference type="Pfam" id="PF00696">
    <property type="entry name" value="AA_kinase"/>
    <property type="match status" value="1"/>
</dbReference>
<comment type="similarity">
    <text evidence="8">Belongs to the glutamate 5-kinase family.</text>
</comment>
<dbReference type="EMBL" id="DVHF01000008">
    <property type="protein sequence ID" value="HIR56166.1"/>
    <property type="molecule type" value="Genomic_DNA"/>
</dbReference>
<comment type="catalytic activity">
    <reaction evidence="8">
        <text>L-glutamate + ATP = L-glutamyl 5-phosphate + ADP</text>
        <dbReference type="Rhea" id="RHEA:14877"/>
        <dbReference type="ChEBI" id="CHEBI:29985"/>
        <dbReference type="ChEBI" id="CHEBI:30616"/>
        <dbReference type="ChEBI" id="CHEBI:58274"/>
        <dbReference type="ChEBI" id="CHEBI:456216"/>
        <dbReference type="EC" id="2.7.2.11"/>
    </reaction>
</comment>
<keyword evidence="7 8" id="KW-0067">ATP-binding</keyword>
<keyword evidence="3 8" id="KW-0641">Proline biosynthesis</keyword>
<keyword evidence="4 8" id="KW-0808">Transferase</keyword>
<feature type="binding site" evidence="8">
    <location>
        <position position="53"/>
    </location>
    <ligand>
        <name>substrate</name>
    </ligand>
</feature>
<feature type="binding site" evidence="8">
    <location>
        <begin position="175"/>
        <end position="176"/>
    </location>
    <ligand>
        <name>ATP</name>
        <dbReference type="ChEBI" id="CHEBI:30616"/>
    </ligand>
</feature>
<dbReference type="GO" id="GO:0005829">
    <property type="term" value="C:cytosol"/>
    <property type="evidence" value="ECO:0007669"/>
    <property type="project" value="TreeGrafter"/>
</dbReference>
<dbReference type="PANTHER" id="PTHR43654">
    <property type="entry name" value="GLUTAMATE 5-KINASE"/>
    <property type="match status" value="1"/>
</dbReference>
<keyword evidence="6 8" id="KW-0418">Kinase</keyword>
<dbReference type="InterPro" id="IPR001048">
    <property type="entry name" value="Asp/Glu/Uridylate_kinase"/>
</dbReference>
<comment type="function">
    <text evidence="8">Catalyzes the transfer of a phosphate group to glutamate to form L-glutamate 5-phosphate.</text>
</comment>
<dbReference type="PRINTS" id="PR00474">
    <property type="entry name" value="GLU5KINASE"/>
</dbReference>
<protein>
    <recommendedName>
        <fullName evidence="8">Glutamate 5-kinase</fullName>
        <ecNumber evidence="8">2.7.2.11</ecNumber>
    </recommendedName>
    <alternativeName>
        <fullName evidence="8">Gamma-glutamyl kinase</fullName>
        <shortName evidence="8">GK</shortName>
    </alternativeName>
</protein>
<evidence type="ECO:0000256" key="1">
    <source>
        <dbReference type="ARBA" id="ARBA00022490"/>
    </source>
</evidence>
<keyword evidence="1 8" id="KW-0963">Cytoplasm</keyword>
<feature type="binding site" evidence="8">
    <location>
        <begin position="217"/>
        <end position="223"/>
    </location>
    <ligand>
        <name>ATP</name>
        <dbReference type="ChEBI" id="CHEBI:30616"/>
    </ligand>
</feature>
<dbReference type="PIRSF" id="PIRSF000729">
    <property type="entry name" value="GK"/>
    <property type="match status" value="1"/>
</dbReference>
<dbReference type="GO" id="GO:0005524">
    <property type="term" value="F:ATP binding"/>
    <property type="evidence" value="ECO:0007669"/>
    <property type="project" value="UniProtKB-KW"/>
</dbReference>
<comment type="subcellular location">
    <subcellularLocation>
        <location evidence="8">Cytoplasm</location>
    </subcellularLocation>
</comment>
<evidence type="ECO:0000259" key="9">
    <source>
        <dbReference type="Pfam" id="PF00696"/>
    </source>
</evidence>
<dbReference type="InterPro" id="IPR011529">
    <property type="entry name" value="Glu_5kinase"/>
</dbReference>